<dbReference type="GO" id="GO:0006412">
    <property type="term" value="P:translation"/>
    <property type="evidence" value="ECO:0007669"/>
    <property type="project" value="InterPro"/>
</dbReference>
<dbReference type="GO" id="GO:0003723">
    <property type="term" value="F:RNA binding"/>
    <property type="evidence" value="ECO:0007669"/>
    <property type="project" value="TreeGrafter"/>
</dbReference>
<feature type="region of interest" description="Disordered" evidence="4">
    <location>
        <begin position="350"/>
        <end position="370"/>
    </location>
</feature>
<dbReference type="Pfam" id="PF00380">
    <property type="entry name" value="Ribosomal_S9"/>
    <property type="match status" value="1"/>
</dbReference>
<comment type="caution">
    <text evidence="5">The sequence shown here is derived from an EMBL/GenBank/DDBJ whole genome shotgun (WGS) entry which is preliminary data.</text>
</comment>
<dbReference type="InterPro" id="IPR014721">
    <property type="entry name" value="Ribsml_uS5_D2-typ_fold_subgr"/>
</dbReference>
<dbReference type="PANTHER" id="PTHR21569">
    <property type="entry name" value="RIBOSOMAL PROTEIN S9"/>
    <property type="match status" value="1"/>
</dbReference>
<protein>
    <recommendedName>
        <fullName evidence="7">28S ribosomal protein S9, mitochondrial</fullName>
    </recommendedName>
</protein>
<keyword evidence="3" id="KW-0687">Ribonucleoprotein</keyword>
<evidence type="ECO:0000256" key="1">
    <source>
        <dbReference type="ARBA" id="ARBA00005251"/>
    </source>
</evidence>
<reference evidence="6" key="1">
    <citation type="journal article" date="2019" name="IScience">
        <title>Narwhal Genome Reveals Long-Term Low Genetic Diversity despite Current Large Abundance Size.</title>
        <authorList>
            <person name="Westbury M.V."/>
            <person name="Petersen B."/>
            <person name="Garde E."/>
            <person name="Heide-Jorgensen M.P."/>
            <person name="Lorenzen E.D."/>
        </authorList>
    </citation>
    <scope>NUCLEOTIDE SEQUENCE [LARGE SCALE GENOMIC DNA]</scope>
</reference>
<dbReference type="InterPro" id="IPR000754">
    <property type="entry name" value="Ribosomal_uS9"/>
</dbReference>
<accession>A0A4U1F6W8</accession>
<comment type="similarity">
    <text evidence="1">Belongs to the universal ribosomal protein uS9 family.</text>
</comment>
<dbReference type="GO" id="GO:0005763">
    <property type="term" value="C:mitochondrial small ribosomal subunit"/>
    <property type="evidence" value="ECO:0007669"/>
    <property type="project" value="TreeGrafter"/>
</dbReference>
<name>A0A4U1F6W8_MONMO</name>
<keyword evidence="2" id="KW-0689">Ribosomal protein</keyword>
<dbReference type="Proteomes" id="UP000308365">
    <property type="component" value="Unassembled WGS sequence"/>
</dbReference>
<organism evidence="5 6">
    <name type="scientific">Monodon monoceros</name>
    <name type="common">Narwhal</name>
    <name type="synonym">Ceratodon monodon</name>
    <dbReference type="NCBI Taxonomy" id="40151"/>
    <lineage>
        <taxon>Eukaryota</taxon>
        <taxon>Metazoa</taxon>
        <taxon>Chordata</taxon>
        <taxon>Craniata</taxon>
        <taxon>Vertebrata</taxon>
        <taxon>Euteleostomi</taxon>
        <taxon>Mammalia</taxon>
        <taxon>Eutheria</taxon>
        <taxon>Laurasiatheria</taxon>
        <taxon>Artiodactyla</taxon>
        <taxon>Whippomorpha</taxon>
        <taxon>Cetacea</taxon>
        <taxon>Odontoceti</taxon>
        <taxon>Monodontidae</taxon>
        <taxon>Monodon</taxon>
    </lineage>
</organism>
<dbReference type="PANTHER" id="PTHR21569:SF1">
    <property type="entry name" value="SMALL RIBOSOMAL SUBUNIT PROTEIN US9M"/>
    <property type="match status" value="1"/>
</dbReference>
<evidence type="ECO:0000256" key="2">
    <source>
        <dbReference type="ARBA" id="ARBA00022980"/>
    </source>
</evidence>
<feature type="region of interest" description="Disordered" evidence="4">
    <location>
        <begin position="407"/>
        <end position="456"/>
    </location>
</feature>
<dbReference type="GO" id="GO:0003735">
    <property type="term" value="F:structural constituent of ribosome"/>
    <property type="evidence" value="ECO:0007669"/>
    <property type="project" value="InterPro"/>
</dbReference>
<evidence type="ECO:0008006" key="7">
    <source>
        <dbReference type="Google" id="ProtNLM"/>
    </source>
</evidence>
<evidence type="ECO:0000256" key="3">
    <source>
        <dbReference type="ARBA" id="ARBA00023274"/>
    </source>
</evidence>
<dbReference type="InterPro" id="IPR020568">
    <property type="entry name" value="Ribosomal_Su5_D2-typ_SF"/>
</dbReference>
<dbReference type="SUPFAM" id="SSF54211">
    <property type="entry name" value="Ribosomal protein S5 domain 2-like"/>
    <property type="match status" value="1"/>
</dbReference>
<evidence type="ECO:0000313" key="5">
    <source>
        <dbReference type="EMBL" id="TKC45199.1"/>
    </source>
</evidence>
<dbReference type="Gene3D" id="3.30.230.10">
    <property type="match status" value="1"/>
</dbReference>
<evidence type="ECO:0000256" key="4">
    <source>
        <dbReference type="SAM" id="MobiDB-lite"/>
    </source>
</evidence>
<evidence type="ECO:0000313" key="6">
    <source>
        <dbReference type="Proteomes" id="UP000308365"/>
    </source>
</evidence>
<gene>
    <name evidence="5" type="ORF">EI555_008109</name>
</gene>
<proteinExistence type="inferred from homology"/>
<sequence>LSVSLRSCYRVTLPFGNPWFAKRKDIQFYTYYAEMQQNEQFAPQSNDLQLRPYSQCSANMAAIHGYCGAAASYRLFLGGRVSFARGQGLWKAAAAKLQRSLRHATVVTTRKNVAALRCETYTVDFTKKQIEEFNIGKRHLANMMGEDPETFTQEDIDRAIAYLFPSEMSPANNEASLRDFSKTRTIQWGEDGRPFHFLFYTGRQSYYSLMHGAYGKLPDVENRQDQLSVTIQSKKQLIEPLQYDEKGLAFSTGQGNRKTAKAEVAVYDHGSGRIEVNGIDYLLYFPVTQDREQLILPFHFLIRLGEHHAQARAIRLQTARALCSFVTEDKVEWMPKRDCLLLIPVSESGRSQARRESPGNSPGRSAECSGRERRGTLCTWHVADVQERVAGRDEAAPSDVGVIFHRQGLTPFSGSPPPQDKAAHAQFGPAPASSASVMRERPAPASRASSVRGTKATAFPSHLTGHLRRGGAARKYLQPKIIVYAILLIETVDNDNAMCQSQEITTLESWGDSQFYGKSNTKTMNRSVDYLKQKLAFQVRQSFLVSRRIVSLQESIAKECHSEEPNIFLEQYGQPKANCKRTLGNISNKEALRLAQASKTPKPSTTHFFYTHDFQDRSQEDVDHREQVERDHDPNFQFAKAMGPIEQDEQFSIESQESSGKRMAHTTFHAHTNPSPCAPFNTPHPHIKLAPYPLVFHSSKYNLIHFITTERLSYVVKNEMADQAQSLKDLTTVKGVW</sequence>
<feature type="non-terminal residue" evidence="5">
    <location>
        <position position="1"/>
    </location>
</feature>
<dbReference type="AlphaFoldDB" id="A0A4U1F6W8"/>
<dbReference type="EMBL" id="RWIC01000343">
    <property type="protein sequence ID" value="TKC45199.1"/>
    <property type="molecule type" value="Genomic_DNA"/>
</dbReference>